<evidence type="ECO:0000313" key="1">
    <source>
        <dbReference type="EMBL" id="ASF47690.1"/>
    </source>
</evidence>
<keyword evidence="3" id="KW-1185">Reference proteome</keyword>
<dbReference type="Proteomes" id="UP000197019">
    <property type="component" value="Chromosome"/>
</dbReference>
<dbReference type="EMBL" id="PGFZ01000001">
    <property type="protein sequence ID" value="POZ53055.1"/>
    <property type="molecule type" value="Genomic_DNA"/>
</dbReference>
<reference evidence="2 4" key="2">
    <citation type="submission" date="2017-11" db="EMBL/GenBank/DDBJ databases">
        <title>Draft Genome Sequence of Methylobacter psychrotolerans Sph1T, an Obligate Methanotroph from Low-Temperature Environments.</title>
        <authorList>
            <person name="Oshkin I.Y."/>
            <person name="Miroshnikov K."/>
            <person name="Belova S.E."/>
            <person name="Korzhenkov A."/>
            <person name="Toshchakov S.V."/>
            <person name="Dedysh S.N."/>
        </authorList>
    </citation>
    <scope>NUCLEOTIDE SEQUENCE [LARGE SCALE GENOMIC DNA]</scope>
    <source>
        <strain evidence="2 4">Sph1</strain>
    </source>
</reference>
<dbReference type="RefSeq" id="WP_088620560.1">
    <property type="nucleotide sequence ID" value="NZ_CP022129.1"/>
</dbReference>
<dbReference type="EMBL" id="CP022129">
    <property type="protein sequence ID" value="ASF47690.1"/>
    <property type="molecule type" value="Genomic_DNA"/>
</dbReference>
<dbReference type="AlphaFoldDB" id="A0A1Z4C2E8"/>
<reference evidence="1 3" key="1">
    <citation type="submission" date="2017-06" db="EMBL/GenBank/DDBJ databases">
        <title>Genome Sequencing of the methanotroph Methylovulum psychrotolerants str. HV10-M2 isolated from a high-altitude environment.</title>
        <authorList>
            <person name="Mateos-Rivera A."/>
        </authorList>
    </citation>
    <scope>NUCLEOTIDE SEQUENCE [LARGE SCALE GENOMIC DNA]</scope>
    <source>
        <strain evidence="1 3">HV10_M2</strain>
    </source>
</reference>
<name>A0A1Z4C2E8_9GAMM</name>
<dbReference type="KEGG" id="mpsy:CEK71_17350"/>
<sequence>MGYWQKRLREPSTWLGLMQVMIAFALVKFSPEQEQAVTSLIYVFFGTGAVGMAAPDRQHGE</sequence>
<gene>
    <name evidence="2" type="ORF">AADEFJLK_00064</name>
    <name evidence="1" type="ORF">CEK71_17350</name>
</gene>
<proteinExistence type="predicted"/>
<evidence type="ECO:0000313" key="4">
    <source>
        <dbReference type="Proteomes" id="UP000237423"/>
    </source>
</evidence>
<organism evidence="1 3">
    <name type="scientific">Methylovulum psychrotolerans</name>
    <dbReference type="NCBI Taxonomy" id="1704499"/>
    <lineage>
        <taxon>Bacteria</taxon>
        <taxon>Pseudomonadati</taxon>
        <taxon>Pseudomonadota</taxon>
        <taxon>Gammaproteobacteria</taxon>
        <taxon>Methylococcales</taxon>
        <taxon>Methylococcaceae</taxon>
        <taxon>Methylovulum</taxon>
    </lineage>
</organism>
<protein>
    <submittedName>
        <fullName evidence="1">Uncharacterized protein</fullName>
    </submittedName>
</protein>
<evidence type="ECO:0000313" key="3">
    <source>
        <dbReference type="Proteomes" id="UP000197019"/>
    </source>
</evidence>
<accession>A0A1Z4C2E8</accession>
<evidence type="ECO:0000313" key="2">
    <source>
        <dbReference type="EMBL" id="POZ53055.1"/>
    </source>
</evidence>
<dbReference type="Proteomes" id="UP000237423">
    <property type="component" value="Unassembled WGS sequence"/>
</dbReference>